<evidence type="ECO:0000313" key="2">
    <source>
        <dbReference type="Proteomes" id="UP000601099"/>
    </source>
</evidence>
<dbReference type="RefSeq" id="WP_196956277.1">
    <property type="nucleotide sequence ID" value="NZ_JADWYK010000011.1"/>
</dbReference>
<evidence type="ECO:0008006" key="3">
    <source>
        <dbReference type="Google" id="ProtNLM"/>
    </source>
</evidence>
<proteinExistence type="predicted"/>
<sequence>MRKAWLLGLAWLAAACSSDTETARRGQPAPRSRYFALNAFLEDQAKQLNQRQPGVTKQVRLRTGGQETTLVRQLDWNKELQIFQQADITKPALRGAYTVDSTVENGLLRRRYQRRPGIEHPVRQLTVLTSGPQVVAVEAVITQDNPLVYSSKTVELRCQNGQVASYRVNGVQKLVLFDSVRYAVSSRVQ</sequence>
<dbReference type="Proteomes" id="UP000601099">
    <property type="component" value="Unassembled WGS sequence"/>
</dbReference>
<organism evidence="1 2">
    <name type="scientific">Hymenobacter guriensis</name>
    <dbReference type="NCBI Taxonomy" id="2793065"/>
    <lineage>
        <taxon>Bacteria</taxon>
        <taxon>Pseudomonadati</taxon>
        <taxon>Bacteroidota</taxon>
        <taxon>Cytophagia</taxon>
        <taxon>Cytophagales</taxon>
        <taxon>Hymenobacteraceae</taxon>
        <taxon>Hymenobacter</taxon>
    </lineage>
</organism>
<dbReference type="EMBL" id="JADWYK010000011">
    <property type="protein sequence ID" value="MBG8555256.1"/>
    <property type="molecule type" value="Genomic_DNA"/>
</dbReference>
<accession>A0ABS0L549</accession>
<reference evidence="1 2" key="1">
    <citation type="submission" date="2020-11" db="EMBL/GenBank/DDBJ databases">
        <title>Hymenobacter sp.</title>
        <authorList>
            <person name="Kim M.K."/>
        </authorList>
    </citation>
    <scope>NUCLEOTIDE SEQUENCE [LARGE SCALE GENOMIC DNA]</scope>
    <source>
        <strain evidence="1 2">BT594</strain>
    </source>
</reference>
<keyword evidence="2" id="KW-1185">Reference proteome</keyword>
<protein>
    <recommendedName>
        <fullName evidence="3">Lipoprotein</fullName>
    </recommendedName>
</protein>
<dbReference type="PROSITE" id="PS51257">
    <property type="entry name" value="PROKAR_LIPOPROTEIN"/>
    <property type="match status" value="1"/>
</dbReference>
<name>A0ABS0L549_9BACT</name>
<comment type="caution">
    <text evidence="1">The sequence shown here is derived from an EMBL/GenBank/DDBJ whole genome shotgun (WGS) entry which is preliminary data.</text>
</comment>
<gene>
    <name evidence="1" type="ORF">I5L79_17025</name>
</gene>
<evidence type="ECO:0000313" key="1">
    <source>
        <dbReference type="EMBL" id="MBG8555256.1"/>
    </source>
</evidence>